<comment type="caution">
    <text evidence="2">The sequence shown here is derived from an EMBL/GenBank/DDBJ whole genome shotgun (WGS) entry which is preliminary data.</text>
</comment>
<protein>
    <submittedName>
        <fullName evidence="2">Uncharacterized protein</fullName>
    </submittedName>
</protein>
<dbReference type="EMBL" id="JAUHHV010000001">
    <property type="protein sequence ID" value="KAK1438926.1"/>
    <property type="molecule type" value="Genomic_DNA"/>
</dbReference>
<proteinExistence type="predicted"/>
<reference evidence="2" key="1">
    <citation type="journal article" date="2023" name="bioRxiv">
        <title>Improved chromosome-level genome assembly for marigold (Tagetes erecta).</title>
        <authorList>
            <person name="Jiang F."/>
            <person name="Yuan L."/>
            <person name="Wang S."/>
            <person name="Wang H."/>
            <person name="Xu D."/>
            <person name="Wang A."/>
            <person name="Fan W."/>
        </authorList>
    </citation>
    <scope>NUCLEOTIDE SEQUENCE</scope>
    <source>
        <strain evidence="2">WSJ</strain>
        <tissue evidence="2">Leaf</tissue>
    </source>
</reference>
<evidence type="ECO:0000313" key="2">
    <source>
        <dbReference type="EMBL" id="KAK1438926.1"/>
    </source>
</evidence>
<gene>
    <name evidence="2" type="ORF">QVD17_04739</name>
</gene>
<organism evidence="2 3">
    <name type="scientific">Tagetes erecta</name>
    <name type="common">African marigold</name>
    <dbReference type="NCBI Taxonomy" id="13708"/>
    <lineage>
        <taxon>Eukaryota</taxon>
        <taxon>Viridiplantae</taxon>
        <taxon>Streptophyta</taxon>
        <taxon>Embryophyta</taxon>
        <taxon>Tracheophyta</taxon>
        <taxon>Spermatophyta</taxon>
        <taxon>Magnoliopsida</taxon>
        <taxon>eudicotyledons</taxon>
        <taxon>Gunneridae</taxon>
        <taxon>Pentapetalae</taxon>
        <taxon>asterids</taxon>
        <taxon>campanulids</taxon>
        <taxon>Asterales</taxon>
        <taxon>Asteraceae</taxon>
        <taxon>Asteroideae</taxon>
        <taxon>Heliantheae alliance</taxon>
        <taxon>Tageteae</taxon>
        <taxon>Tagetes</taxon>
    </lineage>
</organism>
<feature type="region of interest" description="Disordered" evidence="1">
    <location>
        <begin position="1"/>
        <end position="36"/>
    </location>
</feature>
<dbReference type="Proteomes" id="UP001229421">
    <property type="component" value="Unassembled WGS sequence"/>
</dbReference>
<evidence type="ECO:0000313" key="3">
    <source>
        <dbReference type="Proteomes" id="UP001229421"/>
    </source>
</evidence>
<sequence length="178" mass="19906">MMNASSQETSANGFFPEDYWNPERSRSNIAHETSKSCEGYDQEDARNKHDHHGTFIQSNNSSNLPCLLNNVVPNSSFLKWDPSNLSLSRFGSYGSVSRDQHHDTDLLYPSLGSPPQTQSYFPSHDHRAGDDQFDPKQLNFQMLSSSTSSSSANFTPFHLSMNPKLFSSEDDAGHGLNK</sequence>
<name>A0AAD8LH95_TARER</name>
<accession>A0AAD8LH95</accession>
<evidence type="ECO:0000256" key="1">
    <source>
        <dbReference type="SAM" id="MobiDB-lite"/>
    </source>
</evidence>
<dbReference type="AlphaFoldDB" id="A0AAD8LH95"/>
<keyword evidence="3" id="KW-1185">Reference proteome</keyword>
<feature type="compositionally biased region" description="Polar residues" evidence="1">
    <location>
        <begin position="1"/>
        <end position="12"/>
    </location>
</feature>